<evidence type="ECO:0000256" key="6">
    <source>
        <dbReference type="ARBA" id="ARBA00023136"/>
    </source>
</evidence>
<organism evidence="8 9">
    <name type="scientific">Zhihengliuella salsuginis</name>
    <dbReference type="NCBI Taxonomy" id="578222"/>
    <lineage>
        <taxon>Bacteria</taxon>
        <taxon>Bacillati</taxon>
        <taxon>Actinomycetota</taxon>
        <taxon>Actinomycetes</taxon>
        <taxon>Micrococcales</taxon>
        <taxon>Micrococcaceae</taxon>
        <taxon>Zhihengliuella</taxon>
    </lineage>
</organism>
<dbReference type="InterPro" id="IPR014047">
    <property type="entry name" value="Chr_Tranpt_l_chain"/>
</dbReference>
<dbReference type="PIRSF" id="PIRSF004810">
    <property type="entry name" value="ChrA"/>
    <property type="match status" value="1"/>
</dbReference>
<dbReference type="Pfam" id="PF02417">
    <property type="entry name" value="Chromate_transp"/>
    <property type="match status" value="2"/>
</dbReference>
<comment type="similarity">
    <text evidence="2">Belongs to the chromate ion transporter (CHR) (TC 2.A.51) family.</text>
</comment>
<keyword evidence="6 7" id="KW-0472">Membrane</keyword>
<keyword evidence="3" id="KW-1003">Cell membrane</keyword>
<proteinExistence type="inferred from homology"/>
<evidence type="ECO:0000313" key="9">
    <source>
        <dbReference type="Proteomes" id="UP000642819"/>
    </source>
</evidence>
<feature type="transmembrane region" description="Helical" evidence="7">
    <location>
        <begin position="371"/>
        <end position="387"/>
    </location>
</feature>
<feature type="transmembrane region" description="Helical" evidence="7">
    <location>
        <begin position="97"/>
        <end position="122"/>
    </location>
</feature>
<gene>
    <name evidence="8" type="ORF">GCM10008096_29120</name>
</gene>
<dbReference type="EMBL" id="BMXK01000016">
    <property type="protein sequence ID" value="GHD13164.1"/>
    <property type="molecule type" value="Genomic_DNA"/>
</dbReference>
<evidence type="ECO:0000256" key="2">
    <source>
        <dbReference type="ARBA" id="ARBA00005262"/>
    </source>
</evidence>
<feature type="transmembrane region" description="Helical" evidence="7">
    <location>
        <begin position="311"/>
        <end position="336"/>
    </location>
</feature>
<feature type="transmembrane region" description="Helical" evidence="7">
    <location>
        <begin position="213"/>
        <end position="234"/>
    </location>
</feature>
<comment type="subcellular location">
    <subcellularLocation>
        <location evidence="1">Cell membrane</location>
        <topology evidence="1">Multi-pass membrane protein</topology>
    </subcellularLocation>
</comment>
<feature type="transmembrane region" description="Helical" evidence="7">
    <location>
        <begin position="161"/>
        <end position="193"/>
    </location>
</feature>
<dbReference type="PANTHER" id="PTHR33567">
    <property type="entry name" value="CHROMATE ION TRANSPORTER (EUROFUNG)"/>
    <property type="match status" value="1"/>
</dbReference>
<evidence type="ECO:0000256" key="3">
    <source>
        <dbReference type="ARBA" id="ARBA00022475"/>
    </source>
</evidence>
<dbReference type="RefSeq" id="WP_189351433.1">
    <property type="nucleotide sequence ID" value="NZ_BMXK01000016.1"/>
</dbReference>
<evidence type="ECO:0000256" key="4">
    <source>
        <dbReference type="ARBA" id="ARBA00022692"/>
    </source>
</evidence>
<feature type="transmembrane region" description="Helical" evidence="7">
    <location>
        <begin position="246"/>
        <end position="264"/>
    </location>
</feature>
<feature type="transmembrane region" description="Helical" evidence="7">
    <location>
        <begin position="26"/>
        <end position="48"/>
    </location>
</feature>
<reference evidence="9" key="1">
    <citation type="journal article" date="2019" name="Int. J. Syst. Evol. Microbiol.">
        <title>The Global Catalogue of Microorganisms (GCM) 10K type strain sequencing project: providing services to taxonomists for standard genome sequencing and annotation.</title>
        <authorList>
            <consortium name="The Broad Institute Genomics Platform"/>
            <consortium name="The Broad Institute Genome Sequencing Center for Infectious Disease"/>
            <person name="Wu L."/>
            <person name="Ma J."/>
        </authorList>
    </citation>
    <scope>NUCLEOTIDE SEQUENCE [LARGE SCALE GENOMIC DNA]</scope>
    <source>
        <strain evidence="9">KCTC 19466</strain>
    </source>
</reference>
<evidence type="ECO:0000256" key="7">
    <source>
        <dbReference type="SAM" id="Phobius"/>
    </source>
</evidence>
<keyword evidence="4 7" id="KW-0812">Transmembrane</keyword>
<accession>A0ABQ3GMP1</accession>
<dbReference type="InterPro" id="IPR003370">
    <property type="entry name" value="Chromate_transpt"/>
</dbReference>
<keyword evidence="5 7" id="KW-1133">Transmembrane helix</keyword>
<protein>
    <submittedName>
        <fullName evidence="8">Chromate transporter</fullName>
    </submittedName>
</protein>
<name>A0ABQ3GMP1_9MICC</name>
<feature type="transmembrane region" description="Helical" evidence="7">
    <location>
        <begin position="394"/>
        <end position="410"/>
    </location>
</feature>
<evidence type="ECO:0000313" key="8">
    <source>
        <dbReference type="EMBL" id="GHD13164.1"/>
    </source>
</evidence>
<sequence>MSADTAGTTPGDQSPGTAHPGTVAEVFAAFLKLGLTSFGGPVAHLGYFREAFVQRRRWLSDAAYADLVALCQFLPGPASSQVGMALGLQRAGIGGLIAAWFAFTLPSALILVAFAFGVAAFGDAAGTGWLQGLKAAAVAVVAQAVLGMAKTLTPDARRATIAAAGAVVVLLVPHPAVQVAVIAAGALAGLAWLRPGPADDDGGGLGIRVSRRVGAGALALFGALLAGLPIAAAATGDAALKLADTFYRAGALVFGGGHVVLPLLEAETVPNGLVAHDTFLAGYGAAQAVPGPLFTFAGYLGGSTTTGPTGLLGAAIALLAIFLPAALLAVGALPFWDRLRSAPRARSALMGVNAVVVGILAAALYDPVFTAGITSAATLAVAIAVFVAQRAWNVPAWAAVVGAGIVGYFVL</sequence>
<keyword evidence="9" id="KW-1185">Reference proteome</keyword>
<evidence type="ECO:0000256" key="1">
    <source>
        <dbReference type="ARBA" id="ARBA00004651"/>
    </source>
</evidence>
<dbReference type="NCBIfam" id="TIGR00937">
    <property type="entry name" value="2A51"/>
    <property type="match status" value="1"/>
</dbReference>
<dbReference type="Proteomes" id="UP000642819">
    <property type="component" value="Unassembled WGS sequence"/>
</dbReference>
<evidence type="ECO:0000256" key="5">
    <source>
        <dbReference type="ARBA" id="ARBA00022989"/>
    </source>
</evidence>
<dbReference type="PANTHER" id="PTHR33567:SF3">
    <property type="entry name" value="CHROMATE ION TRANSPORTER (EUROFUNG)"/>
    <property type="match status" value="1"/>
</dbReference>
<feature type="transmembrane region" description="Helical" evidence="7">
    <location>
        <begin position="348"/>
        <end position="365"/>
    </location>
</feature>
<comment type="caution">
    <text evidence="8">The sequence shown here is derived from an EMBL/GenBank/DDBJ whole genome shotgun (WGS) entry which is preliminary data.</text>
</comment>